<feature type="region of interest" description="Disordered" evidence="1">
    <location>
        <begin position="1"/>
        <end position="24"/>
    </location>
</feature>
<evidence type="ECO:0000313" key="2">
    <source>
        <dbReference type="EMBL" id="ANP27004.1"/>
    </source>
</evidence>
<dbReference type="EMBL" id="CP012117">
    <property type="protein sequence ID" value="ANP27004.1"/>
    <property type="molecule type" value="Genomic_DNA"/>
</dbReference>
<gene>
    <name evidence="2" type="ORF">DAD186_04490</name>
</gene>
<dbReference type="AlphaFoldDB" id="A0A1B0ZGD4"/>
<name>A0A1B0ZGD4_9MICO</name>
<feature type="compositionally biased region" description="Basic and acidic residues" evidence="1">
    <location>
        <begin position="1"/>
        <end position="10"/>
    </location>
</feature>
<sequence length="41" mass="4974">MHHPHVREVMDLAETNRPNESRRESLLYRPLRGLDLKRVHN</sequence>
<protein>
    <submittedName>
        <fullName evidence="2">Uncharacterized protein</fullName>
    </submittedName>
</protein>
<dbReference type="Proteomes" id="UP000092596">
    <property type="component" value="Chromosome"/>
</dbReference>
<evidence type="ECO:0000313" key="3">
    <source>
        <dbReference type="Proteomes" id="UP000092596"/>
    </source>
</evidence>
<organism evidence="2 3">
    <name type="scientific">Dermabacter vaginalis</name>
    <dbReference type="NCBI Taxonomy" id="1630135"/>
    <lineage>
        <taxon>Bacteria</taxon>
        <taxon>Bacillati</taxon>
        <taxon>Actinomycetota</taxon>
        <taxon>Actinomycetes</taxon>
        <taxon>Micrococcales</taxon>
        <taxon>Dermabacteraceae</taxon>
        <taxon>Dermabacter</taxon>
    </lineage>
</organism>
<evidence type="ECO:0000256" key="1">
    <source>
        <dbReference type="SAM" id="MobiDB-lite"/>
    </source>
</evidence>
<accession>A0A1B0ZGD4</accession>
<proteinExistence type="predicted"/>
<dbReference type="KEGG" id="dva:DAD186_04490"/>
<reference evidence="2 3" key="1">
    <citation type="submission" date="2015-06" db="EMBL/GenBank/DDBJ databases">
        <title>Investigation of pathophysiology for high-risk pregnancy and development of treatment modality based on it.</title>
        <authorList>
            <person name="Kim B.-C."/>
            <person name="Lim S."/>
        </authorList>
    </citation>
    <scope>NUCLEOTIDE SEQUENCE [LARGE SCALE GENOMIC DNA]</scope>
    <source>
        <strain evidence="2 3">AD1-86</strain>
    </source>
</reference>